<feature type="domain" description="Glycosyl transferase family 1" evidence="1">
    <location>
        <begin position="185"/>
        <end position="347"/>
    </location>
</feature>
<dbReference type="AlphaFoldDB" id="A0A4Q7MWT1"/>
<name>A0A4Q7MWT1_9BURK</name>
<dbReference type="Gene3D" id="3.40.50.2000">
    <property type="entry name" value="Glycogen Phosphorylase B"/>
    <property type="match status" value="2"/>
</dbReference>
<proteinExistence type="predicted"/>
<comment type="caution">
    <text evidence="3">The sequence shown here is derived from an EMBL/GenBank/DDBJ whole genome shotgun (WGS) entry which is preliminary data.</text>
</comment>
<dbReference type="PANTHER" id="PTHR12526">
    <property type="entry name" value="GLYCOSYLTRANSFERASE"/>
    <property type="match status" value="1"/>
</dbReference>
<dbReference type="SUPFAM" id="SSF53756">
    <property type="entry name" value="UDP-Glycosyltransferase/glycogen phosphorylase"/>
    <property type="match status" value="1"/>
</dbReference>
<dbReference type="InterPro" id="IPR001296">
    <property type="entry name" value="Glyco_trans_1"/>
</dbReference>
<dbReference type="InterPro" id="IPR028098">
    <property type="entry name" value="Glyco_trans_4-like_N"/>
</dbReference>
<dbReference type="CDD" id="cd03801">
    <property type="entry name" value="GT4_PimA-like"/>
    <property type="match status" value="1"/>
</dbReference>
<dbReference type="EMBL" id="SGWZ01000001">
    <property type="protein sequence ID" value="RZS73204.1"/>
    <property type="molecule type" value="Genomic_DNA"/>
</dbReference>
<dbReference type="Pfam" id="PF13439">
    <property type="entry name" value="Glyco_transf_4"/>
    <property type="match status" value="1"/>
</dbReference>
<accession>A0A4Q7MWT1</accession>
<sequence>MKKYRILHTDSARHMGGQEIYTYRHMLAMRARGHEMSLLCQPGTPLEQWARSAGFSVHTLKMGGFWRWLRGIHAVRRLARAERYDIVHTTSRRDTLIAAAGARLAGVPLVVRTRHLMNPINSRLSYTWLPHRLLTVSEFVRDYMVRRGIPRHRIGIASPTVTFPEERWEADADLALCRAQARSSAREALGVAPGDVVVGCVAILRPAKGHRDLLAAMAPLFGRYARLRLVIIGDGEAVERALRVQAAELGVADRVQFLGYRSDAAELMFGFDIFALATHMEASGTALLEAAAAGLPIVATEVGGVPEMAVRDHNALLCRLGDQAALTSALETLVADGARREAMGQAGWNWIRSEKRFALPGQAELIEQYYAKWLSELGYDIC</sequence>
<keyword evidence="3" id="KW-0808">Transferase</keyword>
<protein>
    <submittedName>
        <fullName evidence="3">Glycosyltransferase involved in cell wall biosynthesis</fullName>
    </submittedName>
</protein>
<dbReference type="Pfam" id="PF00534">
    <property type="entry name" value="Glycos_transf_1"/>
    <property type="match status" value="1"/>
</dbReference>
<evidence type="ECO:0000313" key="4">
    <source>
        <dbReference type="Proteomes" id="UP000292039"/>
    </source>
</evidence>
<dbReference type="Proteomes" id="UP000292039">
    <property type="component" value="Unassembled WGS sequence"/>
</dbReference>
<dbReference type="GO" id="GO:0016757">
    <property type="term" value="F:glycosyltransferase activity"/>
    <property type="evidence" value="ECO:0007669"/>
    <property type="project" value="InterPro"/>
</dbReference>
<reference evidence="3 4" key="1">
    <citation type="submission" date="2019-02" db="EMBL/GenBank/DDBJ databases">
        <title>Genomic Encyclopedia of Type Strains, Phase IV (KMG-IV): sequencing the most valuable type-strain genomes for metagenomic binning, comparative biology and taxonomic classification.</title>
        <authorList>
            <person name="Goeker M."/>
        </authorList>
    </citation>
    <scope>NUCLEOTIDE SEQUENCE [LARGE SCALE GENOMIC DNA]</scope>
    <source>
        <strain evidence="3 4">DSM 16618</strain>
    </source>
</reference>
<evidence type="ECO:0000259" key="2">
    <source>
        <dbReference type="Pfam" id="PF13439"/>
    </source>
</evidence>
<dbReference type="PANTHER" id="PTHR12526:SF636">
    <property type="entry name" value="BLL3647 PROTEIN"/>
    <property type="match status" value="1"/>
</dbReference>
<organism evidence="3 4">
    <name type="scientific">Kerstersia gyiorum</name>
    <dbReference type="NCBI Taxonomy" id="206506"/>
    <lineage>
        <taxon>Bacteria</taxon>
        <taxon>Pseudomonadati</taxon>
        <taxon>Pseudomonadota</taxon>
        <taxon>Betaproteobacteria</taxon>
        <taxon>Burkholderiales</taxon>
        <taxon>Alcaligenaceae</taxon>
        <taxon>Kerstersia</taxon>
    </lineage>
</organism>
<dbReference type="RefSeq" id="WP_202969563.1">
    <property type="nucleotide sequence ID" value="NZ_CBCSEB010000003.1"/>
</dbReference>
<feature type="domain" description="Glycosyltransferase subfamily 4-like N-terminal" evidence="2">
    <location>
        <begin position="15"/>
        <end position="156"/>
    </location>
</feature>
<evidence type="ECO:0000259" key="1">
    <source>
        <dbReference type="Pfam" id="PF00534"/>
    </source>
</evidence>
<gene>
    <name evidence="3" type="ORF">EV679_0393</name>
</gene>
<evidence type="ECO:0000313" key="3">
    <source>
        <dbReference type="EMBL" id="RZS73204.1"/>
    </source>
</evidence>